<dbReference type="EMBL" id="JACOFX010000001">
    <property type="protein sequence ID" value="MBC3906736.1"/>
    <property type="molecule type" value="Genomic_DNA"/>
</dbReference>
<evidence type="ECO:0000313" key="2">
    <source>
        <dbReference type="Proteomes" id="UP000646911"/>
    </source>
</evidence>
<dbReference type="PROSITE" id="PS51257">
    <property type="entry name" value="PROKAR_LIPOPROTEIN"/>
    <property type="match status" value="1"/>
</dbReference>
<dbReference type="Proteomes" id="UP000646911">
    <property type="component" value="Unassembled WGS sequence"/>
</dbReference>
<dbReference type="RefSeq" id="WP_186951910.1">
    <property type="nucleotide sequence ID" value="NZ_JACOFX010000001.1"/>
</dbReference>
<sequence length="70" mass="7594">MRINIIALATVVAGMFSLSGCIVAPAHGHGYGHRHGYGSGVYVSPPPIIIHRGHSGHSGSRWGGRHWRRW</sequence>
<comment type="caution">
    <text evidence="1">The sequence shown here is derived from an EMBL/GenBank/DDBJ whole genome shotgun (WGS) entry which is preliminary data.</text>
</comment>
<reference evidence="1 2" key="1">
    <citation type="submission" date="2020-08" db="EMBL/GenBank/DDBJ databases">
        <title>Novel species isolated from subtropical streams in China.</title>
        <authorList>
            <person name="Lu H."/>
        </authorList>
    </citation>
    <scope>NUCLEOTIDE SEQUENCE [LARGE SCALE GENOMIC DNA]</scope>
    <source>
        <strain evidence="1 2">NL8W</strain>
    </source>
</reference>
<protein>
    <recommendedName>
        <fullName evidence="3">Lipoprotein</fullName>
    </recommendedName>
</protein>
<gene>
    <name evidence="1" type="ORF">H8L47_04100</name>
</gene>
<evidence type="ECO:0008006" key="3">
    <source>
        <dbReference type="Google" id="ProtNLM"/>
    </source>
</evidence>
<evidence type="ECO:0000313" key="1">
    <source>
        <dbReference type="EMBL" id="MBC3906736.1"/>
    </source>
</evidence>
<organism evidence="1 2">
    <name type="scientific">Undibacterium umbellatum</name>
    <dbReference type="NCBI Taxonomy" id="2762300"/>
    <lineage>
        <taxon>Bacteria</taxon>
        <taxon>Pseudomonadati</taxon>
        <taxon>Pseudomonadota</taxon>
        <taxon>Betaproteobacteria</taxon>
        <taxon>Burkholderiales</taxon>
        <taxon>Oxalobacteraceae</taxon>
        <taxon>Undibacterium</taxon>
    </lineage>
</organism>
<accession>A0ABR6Z5Y5</accession>
<proteinExistence type="predicted"/>
<keyword evidence="2" id="KW-1185">Reference proteome</keyword>
<name>A0ABR6Z5Y5_9BURK</name>